<accession>A0A9D3M3H6</accession>
<name>A0A9D3M3H6_ANGAN</name>
<feature type="transmembrane region" description="Helical" evidence="1">
    <location>
        <begin position="47"/>
        <end position="66"/>
    </location>
</feature>
<keyword evidence="1" id="KW-1133">Transmembrane helix</keyword>
<comment type="caution">
    <text evidence="2">The sequence shown here is derived from an EMBL/GenBank/DDBJ whole genome shotgun (WGS) entry which is preliminary data.</text>
</comment>
<feature type="non-terminal residue" evidence="2">
    <location>
        <position position="1"/>
    </location>
</feature>
<dbReference type="AlphaFoldDB" id="A0A9D3M3H6"/>
<gene>
    <name evidence="2" type="ORF">ANANG_G00218410</name>
</gene>
<organism evidence="2 3">
    <name type="scientific">Anguilla anguilla</name>
    <name type="common">European freshwater eel</name>
    <name type="synonym">Muraena anguilla</name>
    <dbReference type="NCBI Taxonomy" id="7936"/>
    <lineage>
        <taxon>Eukaryota</taxon>
        <taxon>Metazoa</taxon>
        <taxon>Chordata</taxon>
        <taxon>Craniata</taxon>
        <taxon>Vertebrata</taxon>
        <taxon>Euteleostomi</taxon>
        <taxon>Actinopterygii</taxon>
        <taxon>Neopterygii</taxon>
        <taxon>Teleostei</taxon>
        <taxon>Anguilliformes</taxon>
        <taxon>Anguillidae</taxon>
        <taxon>Anguilla</taxon>
    </lineage>
</organism>
<reference evidence="2" key="1">
    <citation type="submission" date="2021-01" db="EMBL/GenBank/DDBJ databases">
        <title>A chromosome-scale assembly of European eel, Anguilla anguilla.</title>
        <authorList>
            <person name="Henkel C."/>
            <person name="Jong-Raadsen S.A."/>
            <person name="Dufour S."/>
            <person name="Weltzien F.-A."/>
            <person name="Palstra A.P."/>
            <person name="Pelster B."/>
            <person name="Spaink H.P."/>
            <person name="Van Den Thillart G.E."/>
            <person name="Jansen H."/>
            <person name="Zahm M."/>
            <person name="Klopp C."/>
            <person name="Cedric C."/>
            <person name="Louis A."/>
            <person name="Berthelot C."/>
            <person name="Parey E."/>
            <person name="Roest Crollius H."/>
            <person name="Montfort J."/>
            <person name="Robinson-Rechavi M."/>
            <person name="Bucao C."/>
            <person name="Bouchez O."/>
            <person name="Gislard M."/>
            <person name="Lluch J."/>
            <person name="Milhes M."/>
            <person name="Lampietro C."/>
            <person name="Lopez Roques C."/>
            <person name="Donnadieu C."/>
            <person name="Braasch I."/>
            <person name="Desvignes T."/>
            <person name="Postlethwait J."/>
            <person name="Bobe J."/>
            <person name="Guiguen Y."/>
            <person name="Dirks R."/>
        </authorList>
    </citation>
    <scope>NUCLEOTIDE SEQUENCE</scope>
    <source>
        <strain evidence="2">Tag_6206</strain>
        <tissue evidence="2">Liver</tissue>
    </source>
</reference>
<dbReference type="EMBL" id="JAFIRN010000012">
    <property type="protein sequence ID" value="KAG5837938.1"/>
    <property type="molecule type" value="Genomic_DNA"/>
</dbReference>
<feature type="transmembrane region" description="Helical" evidence="1">
    <location>
        <begin position="7"/>
        <end position="27"/>
    </location>
</feature>
<dbReference type="Proteomes" id="UP001044222">
    <property type="component" value="Chromosome 12"/>
</dbReference>
<evidence type="ECO:0000313" key="3">
    <source>
        <dbReference type="Proteomes" id="UP001044222"/>
    </source>
</evidence>
<keyword evidence="1" id="KW-0472">Membrane</keyword>
<protein>
    <submittedName>
        <fullName evidence="2">Uncharacterized protein</fullName>
    </submittedName>
</protein>
<proteinExistence type="predicted"/>
<keyword evidence="1" id="KW-0812">Transmembrane</keyword>
<sequence length="121" mass="12995">AQVWVWSILSLVFRAGVYSLLGSGLGLEYTLSSVQGWDLSLSGSGSSLFYSLLGSGSGLGFTLSSVQGWGLFSLRFRFGFGVYFLSSVQGWGLLSLRLRVGFWVEVYSLLGSGSGLSLQMQ</sequence>
<feature type="transmembrane region" description="Helical" evidence="1">
    <location>
        <begin position="78"/>
        <end position="94"/>
    </location>
</feature>
<evidence type="ECO:0000313" key="2">
    <source>
        <dbReference type="EMBL" id="KAG5837938.1"/>
    </source>
</evidence>
<keyword evidence="3" id="KW-1185">Reference proteome</keyword>
<evidence type="ECO:0000256" key="1">
    <source>
        <dbReference type="SAM" id="Phobius"/>
    </source>
</evidence>